<evidence type="ECO:0000313" key="3">
    <source>
        <dbReference type="Proteomes" id="UP000054350"/>
    </source>
</evidence>
<dbReference type="AlphaFoldDB" id="A0A0L0SAF7"/>
<feature type="compositionally biased region" description="Polar residues" evidence="1">
    <location>
        <begin position="14"/>
        <end position="25"/>
    </location>
</feature>
<proteinExistence type="predicted"/>
<gene>
    <name evidence="2" type="ORF">AMAG_18167</name>
</gene>
<feature type="compositionally biased region" description="Low complexity" evidence="1">
    <location>
        <begin position="139"/>
        <end position="152"/>
    </location>
</feature>
<accession>A0A0L0SAF7</accession>
<dbReference type="VEuPathDB" id="FungiDB:AMAG_18167"/>
<feature type="compositionally biased region" description="Low complexity" evidence="1">
    <location>
        <begin position="86"/>
        <end position="111"/>
    </location>
</feature>
<evidence type="ECO:0000256" key="1">
    <source>
        <dbReference type="SAM" id="MobiDB-lite"/>
    </source>
</evidence>
<reference evidence="2 3" key="1">
    <citation type="submission" date="2009-11" db="EMBL/GenBank/DDBJ databases">
        <title>Annotation of Allomyces macrogynus ATCC 38327.</title>
        <authorList>
            <consortium name="The Broad Institute Genome Sequencing Platform"/>
            <person name="Russ C."/>
            <person name="Cuomo C."/>
            <person name="Burger G."/>
            <person name="Gray M.W."/>
            <person name="Holland P.W.H."/>
            <person name="King N."/>
            <person name="Lang F.B.F."/>
            <person name="Roger A.J."/>
            <person name="Ruiz-Trillo I."/>
            <person name="Young S.K."/>
            <person name="Zeng Q."/>
            <person name="Gargeya S."/>
            <person name="Fitzgerald M."/>
            <person name="Haas B."/>
            <person name="Abouelleil A."/>
            <person name="Alvarado L."/>
            <person name="Arachchi H.M."/>
            <person name="Berlin A."/>
            <person name="Chapman S.B."/>
            <person name="Gearin G."/>
            <person name="Goldberg J."/>
            <person name="Griggs A."/>
            <person name="Gujja S."/>
            <person name="Hansen M."/>
            <person name="Heiman D."/>
            <person name="Howarth C."/>
            <person name="Larimer J."/>
            <person name="Lui A."/>
            <person name="MacDonald P.J.P."/>
            <person name="McCowen C."/>
            <person name="Montmayeur A."/>
            <person name="Murphy C."/>
            <person name="Neiman D."/>
            <person name="Pearson M."/>
            <person name="Priest M."/>
            <person name="Roberts A."/>
            <person name="Saif S."/>
            <person name="Shea T."/>
            <person name="Sisk P."/>
            <person name="Stolte C."/>
            <person name="Sykes S."/>
            <person name="Wortman J."/>
            <person name="Nusbaum C."/>
            <person name="Birren B."/>
        </authorList>
    </citation>
    <scope>NUCLEOTIDE SEQUENCE [LARGE SCALE GENOMIC DNA]</scope>
    <source>
        <strain evidence="2 3">ATCC 38327</strain>
    </source>
</reference>
<sequence>MVTAPPEMDDEEGVTSSTIPATPSAQDVPKPAPMATVAQLLAEARAQSLLAPADLDRFDAMADKNGLRGLPVDHATWLAMVAAMQHAPSDTHAATAPTTAVTSTAPADASAPPLPLNQSRLGVDDDDDGDDLTAPNPDTASNTPSLPTSPSSGGTWLTPPT</sequence>
<feature type="region of interest" description="Disordered" evidence="1">
    <location>
        <begin position="86"/>
        <end position="161"/>
    </location>
</feature>
<organism evidence="2 3">
    <name type="scientific">Allomyces macrogynus (strain ATCC 38327)</name>
    <name type="common">Allomyces javanicus var. macrogynus</name>
    <dbReference type="NCBI Taxonomy" id="578462"/>
    <lineage>
        <taxon>Eukaryota</taxon>
        <taxon>Fungi</taxon>
        <taxon>Fungi incertae sedis</taxon>
        <taxon>Blastocladiomycota</taxon>
        <taxon>Blastocladiomycetes</taxon>
        <taxon>Blastocladiales</taxon>
        <taxon>Blastocladiaceae</taxon>
        <taxon>Allomyces</taxon>
    </lineage>
</organism>
<dbReference type="EMBL" id="GG745334">
    <property type="protein sequence ID" value="KNE59385.1"/>
    <property type="molecule type" value="Genomic_DNA"/>
</dbReference>
<evidence type="ECO:0000313" key="2">
    <source>
        <dbReference type="EMBL" id="KNE59385.1"/>
    </source>
</evidence>
<reference evidence="3" key="2">
    <citation type="submission" date="2009-11" db="EMBL/GenBank/DDBJ databases">
        <title>The Genome Sequence of Allomyces macrogynus strain ATCC 38327.</title>
        <authorList>
            <consortium name="The Broad Institute Genome Sequencing Platform"/>
            <person name="Russ C."/>
            <person name="Cuomo C."/>
            <person name="Shea T."/>
            <person name="Young S.K."/>
            <person name="Zeng Q."/>
            <person name="Koehrsen M."/>
            <person name="Haas B."/>
            <person name="Borodovsky M."/>
            <person name="Guigo R."/>
            <person name="Alvarado L."/>
            <person name="Berlin A."/>
            <person name="Borenstein D."/>
            <person name="Chen Z."/>
            <person name="Engels R."/>
            <person name="Freedman E."/>
            <person name="Gellesch M."/>
            <person name="Goldberg J."/>
            <person name="Griggs A."/>
            <person name="Gujja S."/>
            <person name="Heiman D."/>
            <person name="Hepburn T."/>
            <person name="Howarth C."/>
            <person name="Jen D."/>
            <person name="Larson L."/>
            <person name="Lewis B."/>
            <person name="Mehta T."/>
            <person name="Park D."/>
            <person name="Pearson M."/>
            <person name="Roberts A."/>
            <person name="Saif S."/>
            <person name="Shenoy N."/>
            <person name="Sisk P."/>
            <person name="Stolte C."/>
            <person name="Sykes S."/>
            <person name="Walk T."/>
            <person name="White J."/>
            <person name="Yandava C."/>
            <person name="Burger G."/>
            <person name="Gray M.W."/>
            <person name="Holland P.W.H."/>
            <person name="King N."/>
            <person name="Lang F.B.F."/>
            <person name="Roger A.J."/>
            <person name="Ruiz-Trillo I."/>
            <person name="Lander E."/>
            <person name="Nusbaum C."/>
        </authorList>
    </citation>
    <scope>NUCLEOTIDE SEQUENCE [LARGE SCALE GENOMIC DNA]</scope>
    <source>
        <strain evidence="3">ATCC 38327</strain>
    </source>
</reference>
<name>A0A0L0SAF7_ALLM3</name>
<keyword evidence="3" id="KW-1185">Reference proteome</keyword>
<protein>
    <submittedName>
        <fullName evidence="2">Uncharacterized protein</fullName>
    </submittedName>
</protein>
<feature type="region of interest" description="Disordered" evidence="1">
    <location>
        <begin position="1"/>
        <end position="32"/>
    </location>
</feature>
<dbReference type="Proteomes" id="UP000054350">
    <property type="component" value="Unassembled WGS sequence"/>
</dbReference>